<dbReference type="RefSeq" id="WP_409121001.1">
    <property type="nucleotide sequence ID" value="NZ_JBJVNI010000005.1"/>
</dbReference>
<reference evidence="1 2" key="1">
    <citation type="submission" date="2024-12" db="EMBL/GenBank/DDBJ databases">
        <title>Forecasting of Potato common scab and diversities of Pathogenic streptomyces spp. in china.</title>
        <authorList>
            <person name="Handique U."/>
            <person name="Wu J."/>
        </authorList>
    </citation>
    <scope>NUCLEOTIDE SEQUENCE [LARGE SCALE GENOMIC DNA]</scope>
    <source>
        <strain evidence="1 2">ZRIMU1530</strain>
    </source>
</reference>
<keyword evidence="2" id="KW-1185">Reference proteome</keyword>
<dbReference type="Proteomes" id="UP001631957">
    <property type="component" value="Unassembled WGS sequence"/>
</dbReference>
<accession>A0ABW9HQ53</accession>
<name>A0ABW9HQ53_9ACTN</name>
<sequence length="83" mass="8626">MAKLAGHGPWETVIDTSASELAPRDVLAGGGAGPELLDGVETDDGADVRRLAVLVSGLLDEIADDDHGPLPYFGAEQDVRWSA</sequence>
<comment type="caution">
    <text evidence="1">The sequence shown here is derived from an EMBL/GenBank/DDBJ whole genome shotgun (WGS) entry which is preliminary data.</text>
</comment>
<evidence type="ECO:0000313" key="1">
    <source>
        <dbReference type="EMBL" id="MFM9609090.1"/>
    </source>
</evidence>
<protein>
    <submittedName>
        <fullName evidence="1">Uncharacterized protein</fullName>
    </submittedName>
</protein>
<organism evidence="1 2">
    <name type="scientific">Streptomyces niveiscabiei</name>
    <dbReference type="NCBI Taxonomy" id="164115"/>
    <lineage>
        <taxon>Bacteria</taxon>
        <taxon>Bacillati</taxon>
        <taxon>Actinomycetota</taxon>
        <taxon>Actinomycetes</taxon>
        <taxon>Kitasatosporales</taxon>
        <taxon>Streptomycetaceae</taxon>
        <taxon>Streptomyces</taxon>
    </lineage>
</organism>
<dbReference type="EMBL" id="JBJVNI010000005">
    <property type="protein sequence ID" value="MFM9609090.1"/>
    <property type="molecule type" value="Genomic_DNA"/>
</dbReference>
<gene>
    <name evidence="1" type="ORF">ACKI18_10220</name>
</gene>
<proteinExistence type="predicted"/>
<evidence type="ECO:0000313" key="2">
    <source>
        <dbReference type="Proteomes" id="UP001631957"/>
    </source>
</evidence>